<keyword evidence="2" id="KW-1185">Reference proteome</keyword>
<reference evidence="1 2" key="2">
    <citation type="journal article" date="2018" name="New Phytol.">
        <title>High intraspecific genome diversity in the model arbuscular mycorrhizal symbiont Rhizophagus irregularis.</title>
        <authorList>
            <person name="Chen E.C.H."/>
            <person name="Morin E."/>
            <person name="Beaudet D."/>
            <person name="Noel J."/>
            <person name="Yildirir G."/>
            <person name="Ndikumana S."/>
            <person name="Charron P."/>
            <person name="St-Onge C."/>
            <person name="Giorgi J."/>
            <person name="Kruger M."/>
            <person name="Marton T."/>
            <person name="Ropars J."/>
            <person name="Grigoriev I.V."/>
            <person name="Hainaut M."/>
            <person name="Henrissat B."/>
            <person name="Roux C."/>
            <person name="Martin F."/>
            <person name="Corradi N."/>
        </authorList>
    </citation>
    <scope>NUCLEOTIDE SEQUENCE [LARGE SCALE GENOMIC DNA]</scope>
    <source>
        <strain evidence="1 2">DAOM 197198</strain>
    </source>
</reference>
<protein>
    <submittedName>
        <fullName evidence="1">Uncharacterized protein</fullName>
    </submittedName>
</protein>
<evidence type="ECO:0000313" key="1">
    <source>
        <dbReference type="EMBL" id="POG71874.1"/>
    </source>
</evidence>
<sequence length="300" mass="34125">MITSHQSIKSLSKELSKSVTETFSPDRVQKILVELGFGEDNVASWNEPIEVPFGVSSTLFIARVAIIYGLPFRHIDLYPELDYIQTHGGEIPKFVNKKIQSLSTKQILGGEPRNTIPENIFIYEYIYKPEEQALNVVSQIMDKFGHTKKFLYRGINTHDIRETLLEGFMEVRGRVSMRKDFGGGLYATPDIEYAIKYAGRNGSLLVFDWSDLDRNLTYKILDDLEVWKATVKGFICLGNNNKPLPPQHYEDIIQGPISSNYDAISHCHEPVPLDTEQVVGKTDLGIKAFANRFFAIVYLR</sequence>
<comment type="caution">
    <text evidence="1">The sequence shown here is derived from an EMBL/GenBank/DDBJ whole genome shotgun (WGS) entry which is preliminary data.</text>
</comment>
<reference evidence="1 2" key="1">
    <citation type="journal article" date="2013" name="Proc. Natl. Acad. Sci. U.S.A.">
        <title>Genome of an arbuscular mycorrhizal fungus provides insight into the oldest plant symbiosis.</title>
        <authorList>
            <person name="Tisserant E."/>
            <person name="Malbreil M."/>
            <person name="Kuo A."/>
            <person name="Kohler A."/>
            <person name="Symeonidi A."/>
            <person name="Balestrini R."/>
            <person name="Charron P."/>
            <person name="Duensing N."/>
            <person name="Frei Dit Frey N."/>
            <person name="Gianinazzi-Pearson V."/>
            <person name="Gilbert L.B."/>
            <person name="Handa Y."/>
            <person name="Herr J.R."/>
            <person name="Hijri M."/>
            <person name="Koul R."/>
            <person name="Kawaguchi M."/>
            <person name="Krajinski F."/>
            <person name="Lammers P.J."/>
            <person name="Masclaux F.G."/>
            <person name="Murat C."/>
            <person name="Morin E."/>
            <person name="Ndikumana S."/>
            <person name="Pagni M."/>
            <person name="Petitpierre D."/>
            <person name="Requena N."/>
            <person name="Rosikiewicz P."/>
            <person name="Riley R."/>
            <person name="Saito K."/>
            <person name="San Clemente H."/>
            <person name="Shapiro H."/>
            <person name="van Tuinen D."/>
            <person name="Becard G."/>
            <person name="Bonfante P."/>
            <person name="Paszkowski U."/>
            <person name="Shachar-Hill Y.Y."/>
            <person name="Tuskan G.A."/>
            <person name="Young P.W."/>
            <person name="Sanders I.R."/>
            <person name="Henrissat B."/>
            <person name="Rensing S.A."/>
            <person name="Grigoriev I.V."/>
            <person name="Corradi N."/>
            <person name="Roux C."/>
            <person name="Martin F."/>
        </authorList>
    </citation>
    <scope>NUCLEOTIDE SEQUENCE [LARGE SCALE GENOMIC DNA]</scope>
    <source>
        <strain evidence="1 2">DAOM 197198</strain>
    </source>
</reference>
<name>A0A2P4Q2P6_RHIID</name>
<gene>
    <name evidence="1" type="ORF">GLOIN_2v1875584</name>
</gene>
<dbReference type="AlphaFoldDB" id="A0A2P4Q2P6"/>
<accession>A0A2P4Q2P6</accession>
<dbReference type="Proteomes" id="UP000018888">
    <property type="component" value="Unassembled WGS sequence"/>
</dbReference>
<dbReference type="VEuPathDB" id="FungiDB:RhiirFUN_010124"/>
<organism evidence="1 2">
    <name type="scientific">Rhizophagus irregularis (strain DAOM 181602 / DAOM 197198 / MUCL 43194)</name>
    <name type="common">Arbuscular mycorrhizal fungus</name>
    <name type="synonym">Glomus intraradices</name>
    <dbReference type="NCBI Taxonomy" id="747089"/>
    <lineage>
        <taxon>Eukaryota</taxon>
        <taxon>Fungi</taxon>
        <taxon>Fungi incertae sedis</taxon>
        <taxon>Mucoromycota</taxon>
        <taxon>Glomeromycotina</taxon>
        <taxon>Glomeromycetes</taxon>
        <taxon>Glomerales</taxon>
        <taxon>Glomeraceae</taxon>
        <taxon>Rhizophagus</taxon>
    </lineage>
</organism>
<dbReference type="EMBL" id="AUPC02000102">
    <property type="protein sequence ID" value="POG71874.1"/>
    <property type="molecule type" value="Genomic_DNA"/>
</dbReference>
<proteinExistence type="predicted"/>
<evidence type="ECO:0000313" key="2">
    <source>
        <dbReference type="Proteomes" id="UP000018888"/>
    </source>
</evidence>